<dbReference type="OrthoDB" id="9785431at2"/>
<feature type="transmembrane region" description="Helical" evidence="1">
    <location>
        <begin position="106"/>
        <end position="128"/>
    </location>
</feature>
<keyword evidence="1" id="KW-1133">Transmembrane helix</keyword>
<dbReference type="Proteomes" id="UP000019494">
    <property type="component" value="Unassembled WGS sequence"/>
</dbReference>
<comment type="caution">
    <text evidence="2">The sequence shown here is derived from an EMBL/GenBank/DDBJ whole genome shotgun (WGS) entry which is preliminary data.</text>
</comment>
<keyword evidence="1" id="KW-0812">Transmembrane</keyword>
<dbReference type="EMBL" id="AWQS01000047">
    <property type="protein sequence ID" value="EWT06454.1"/>
    <property type="molecule type" value="Genomic_DNA"/>
</dbReference>
<feature type="transmembrane region" description="Helical" evidence="1">
    <location>
        <begin position="68"/>
        <end position="94"/>
    </location>
</feature>
<dbReference type="Pfam" id="PF13367">
    <property type="entry name" value="PrsW-protease"/>
    <property type="match status" value="1"/>
</dbReference>
<reference evidence="3" key="1">
    <citation type="submission" date="2013-08" db="EMBL/GenBank/DDBJ databases">
        <title>Intrasporangium oryzae NRRL B-24470.</title>
        <authorList>
            <person name="Liu H."/>
            <person name="Wang G."/>
        </authorList>
    </citation>
    <scope>NUCLEOTIDE SEQUENCE [LARGE SCALE GENOMIC DNA]</scope>
    <source>
        <strain evidence="3">Q5-1</strain>
    </source>
</reference>
<evidence type="ECO:0000256" key="1">
    <source>
        <dbReference type="SAM" id="Phobius"/>
    </source>
</evidence>
<feature type="transmembrane region" description="Helical" evidence="1">
    <location>
        <begin position="37"/>
        <end position="56"/>
    </location>
</feature>
<dbReference type="PANTHER" id="PTHR36844:SF1">
    <property type="entry name" value="PROTEASE PRSW"/>
    <property type="match status" value="1"/>
</dbReference>
<keyword evidence="3" id="KW-1185">Reference proteome</keyword>
<feature type="transmembrane region" description="Helical" evidence="1">
    <location>
        <begin position="210"/>
        <end position="227"/>
    </location>
</feature>
<sequence length="364" mass="39330">MLRVLLTVGIVAVAFLVCLLALLGIIGSTLTTQVVLLAGLYALIPLCIVVPTYLWLDRWEAEPVRLQVLAFLWGAVVAVVGAYFLNTLSLLVLARADWTDPLATGAVYVAPVVEETLKGLGIVLIYVFRKREFDGIIDGVVYAGLIGAGFAFTENILYLGQAYTTGGPEALSATFVVRGLMGPFGHPLFTACIGIGLGIAVVSRHRGVRLGAILVGWVAAILLHGIWNLSALAGNNGFFAAYATFQAPLFLAFVGFVVWLRHREGRLIGRYLSPYADAGWLTYAEVTMLSHLRGRKEARRWARAHGGLLAKRSMAAFQDSATDLALLRWRLVRGTAGADAQQRELDLLGAITEHRRAFVGSPVT</sequence>
<accession>W9GRE5</accession>
<dbReference type="PANTHER" id="PTHR36844">
    <property type="entry name" value="PROTEASE PRSW"/>
    <property type="match status" value="1"/>
</dbReference>
<dbReference type="PATRIC" id="fig|584657.3.peg.1633"/>
<dbReference type="InterPro" id="IPR026898">
    <property type="entry name" value="PrsW"/>
</dbReference>
<organism evidence="2 3">
    <name type="scientific">Intrasporangium chromatireducens Q5-1</name>
    <dbReference type="NCBI Taxonomy" id="584657"/>
    <lineage>
        <taxon>Bacteria</taxon>
        <taxon>Bacillati</taxon>
        <taxon>Actinomycetota</taxon>
        <taxon>Actinomycetes</taxon>
        <taxon>Micrococcales</taxon>
        <taxon>Intrasporangiaceae</taxon>
        <taxon>Intrasporangium</taxon>
    </lineage>
</organism>
<protein>
    <submittedName>
        <fullName evidence="2">Membrane protein</fullName>
    </submittedName>
</protein>
<keyword evidence="1" id="KW-0472">Membrane</keyword>
<feature type="transmembrane region" description="Helical" evidence="1">
    <location>
        <begin position="184"/>
        <end position="203"/>
    </location>
</feature>
<evidence type="ECO:0000313" key="3">
    <source>
        <dbReference type="Proteomes" id="UP000019494"/>
    </source>
</evidence>
<proteinExistence type="predicted"/>
<feature type="transmembrane region" description="Helical" evidence="1">
    <location>
        <begin position="140"/>
        <end position="164"/>
    </location>
</feature>
<gene>
    <name evidence="2" type="ORF">N864_21280</name>
</gene>
<feature type="transmembrane region" description="Helical" evidence="1">
    <location>
        <begin position="239"/>
        <end position="260"/>
    </location>
</feature>
<name>W9GRE5_9MICO</name>
<evidence type="ECO:0000313" key="2">
    <source>
        <dbReference type="EMBL" id="EWT06454.1"/>
    </source>
</evidence>
<dbReference type="AlphaFoldDB" id="W9GRE5"/>
<dbReference type="GO" id="GO:0008233">
    <property type="term" value="F:peptidase activity"/>
    <property type="evidence" value="ECO:0007669"/>
    <property type="project" value="InterPro"/>
</dbReference>